<reference evidence="1 2" key="1">
    <citation type="submission" date="2014-04" db="EMBL/GenBank/DDBJ databases">
        <authorList>
            <consortium name="DOE Joint Genome Institute"/>
            <person name="Kuo A."/>
            <person name="Ruytinx J."/>
            <person name="Rineau F."/>
            <person name="Colpaert J."/>
            <person name="Kohler A."/>
            <person name="Nagy L.G."/>
            <person name="Floudas D."/>
            <person name="Copeland A."/>
            <person name="Barry K.W."/>
            <person name="Cichocki N."/>
            <person name="Veneault-Fourrey C."/>
            <person name="LaButti K."/>
            <person name="Lindquist E.A."/>
            <person name="Lipzen A."/>
            <person name="Lundell T."/>
            <person name="Morin E."/>
            <person name="Murat C."/>
            <person name="Sun H."/>
            <person name="Tunlid A."/>
            <person name="Henrissat B."/>
            <person name="Grigoriev I.V."/>
            <person name="Hibbett D.S."/>
            <person name="Martin F."/>
            <person name="Nordberg H.P."/>
            <person name="Cantor M.N."/>
            <person name="Hua S.X."/>
        </authorList>
    </citation>
    <scope>NUCLEOTIDE SEQUENCE [LARGE SCALE GENOMIC DNA]</scope>
    <source>
        <strain evidence="1 2">UH-Slu-Lm8-n1</strain>
    </source>
</reference>
<protein>
    <submittedName>
        <fullName evidence="1">Uncharacterized protein</fullName>
    </submittedName>
</protein>
<gene>
    <name evidence="1" type="ORF">CY34DRAFT_812283</name>
</gene>
<keyword evidence="2" id="KW-1185">Reference proteome</keyword>
<sequence>MLTRWLYIADIKITLVLRYRLLPTSRAHAVPPSDTDFWTQAAPELADIASVLCSQAVAVQRNARDDFLTSKEFLDTCWSR</sequence>
<reference evidence="2" key="2">
    <citation type="submission" date="2015-01" db="EMBL/GenBank/DDBJ databases">
        <title>Evolutionary Origins and Diversification of the Mycorrhizal Mutualists.</title>
        <authorList>
            <consortium name="DOE Joint Genome Institute"/>
            <consortium name="Mycorrhizal Genomics Consortium"/>
            <person name="Kohler A."/>
            <person name="Kuo A."/>
            <person name="Nagy L.G."/>
            <person name="Floudas D."/>
            <person name="Copeland A."/>
            <person name="Barry K.W."/>
            <person name="Cichocki N."/>
            <person name="Veneault-Fourrey C."/>
            <person name="LaButti K."/>
            <person name="Lindquist E.A."/>
            <person name="Lipzen A."/>
            <person name="Lundell T."/>
            <person name="Morin E."/>
            <person name="Murat C."/>
            <person name="Riley R."/>
            <person name="Ohm R."/>
            <person name="Sun H."/>
            <person name="Tunlid A."/>
            <person name="Henrissat B."/>
            <person name="Grigoriev I.V."/>
            <person name="Hibbett D.S."/>
            <person name="Martin F."/>
        </authorList>
    </citation>
    <scope>NUCLEOTIDE SEQUENCE [LARGE SCALE GENOMIC DNA]</scope>
    <source>
        <strain evidence="2">UH-Slu-Lm8-n1</strain>
    </source>
</reference>
<dbReference type="Proteomes" id="UP000054485">
    <property type="component" value="Unassembled WGS sequence"/>
</dbReference>
<dbReference type="OrthoDB" id="10338643at2759"/>
<name>A0A0D0AM17_9AGAM</name>
<evidence type="ECO:0000313" key="1">
    <source>
        <dbReference type="EMBL" id="KIK35282.1"/>
    </source>
</evidence>
<accession>A0A0D0AM17</accession>
<dbReference type="InParanoid" id="A0A0D0AM17"/>
<dbReference type="HOGENOM" id="CLU_2591390_0_0_1"/>
<organism evidence="1 2">
    <name type="scientific">Suillus luteus UH-Slu-Lm8-n1</name>
    <dbReference type="NCBI Taxonomy" id="930992"/>
    <lineage>
        <taxon>Eukaryota</taxon>
        <taxon>Fungi</taxon>
        <taxon>Dikarya</taxon>
        <taxon>Basidiomycota</taxon>
        <taxon>Agaricomycotina</taxon>
        <taxon>Agaricomycetes</taxon>
        <taxon>Agaricomycetidae</taxon>
        <taxon>Boletales</taxon>
        <taxon>Suillineae</taxon>
        <taxon>Suillaceae</taxon>
        <taxon>Suillus</taxon>
    </lineage>
</organism>
<evidence type="ECO:0000313" key="2">
    <source>
        <dbReference type="Proteomes" id="UP000054485"/>
    </source>
</evidence>
<dbReference type="EMBL" id="KN835642">
    <property type="protein sequence ID" value="KIK35282.1"/>
    <property type="molecule type" value="Genomic_DNA"/>
</dbReference>
<proteinExistence type="predicted"/>
<dbReference type="AlphaFoldDB" id="A0A0D0AM17"/>